<keyword evidence="3" id="KW-1185">Reference proteome</keyword>
<evidence type="ECO:0000313" key="2">
    <source>
        <dbReference type="EMBL" id="TPE52845.1"/>
    </source>
</evidence>
<protein>
    <submittedName>
        <fullName evidence="2">Uncharacterized protein</fullName>
    </submittedName>
</protein>
<organism evidence="2 3">
    <name type="scientific">Maribrevibacterium harenarium</name>
    <dbReference type="NCBI Taxonomy" id="2589817"/>
    <lineage>
        <taxon>Bacteria</taxon>
        <taxon>Pseudomonadati</taxon>
        <taxon>Pseudomonadota</taxon>
        <taxon>Gammaproteobacteria</taxon>
        <taxon>Oceanospirillales</taxon>
        <taxon>Oceanospirillaceae</taxon>
        <taxon>Maribrevibacterium</taxon>
    </lineage>
</organism>
<evidence type="ECO:0000256" key="1">
    <source>
        <dbReference type="SAM" id="MobiDB-lite"/>
    </source>
</evidence>
<name>A0A501WX68_9GAMM</name>
<dbReference type="EMBL" id="VFRR01000011">
    <property type="protein sequence ID" value="TPE52845.1"/>
    <property type="molecule type" value="Genomic_DNA"/>
</dbReference>
<reference evidence="2 3" key="1">
    <citation type="submission" date="2019-06" db="EMBL/GenBank/DDBJ databases">
        <title>A novel bacterium of genus Marinomonas, isolated from coastal sand.</title>
        <authorList>
            <person name="Huang H."/>
            <person name="Mo K."/>
            <person name="Hu Y."/>
        </authorList>
    </citation>
    <scope>NUCLEOTIDE SEQUENCE [LARGE SCALE GENOMIC DNA]</scope>
    <source>
        <strain evidence="2 3">HB171799</strain>
    </source>
</reference>
<dbReference type="AlphaFoldDB" id="A0A501WX68"/>
<dbReference type="RefSeq" id="WP_140588165.1">
    <property type="nucleotide sequence ID" value="NZ_VFRR01000011.1"/>
</dbReference>
<evidence type="ECO:0000313" key="3">
    <source>
        <dbReference type="Proteomes" id="UP000315901"/>
    </source>
</evidence>
<feature type="region of interest" description="Disordered" evidence="1">
    <location>
        <begin position="1"/>
        <end position="37"/>
    </location>
</feature>
<sequence>MRIGSNFPVVSPNQNNQTGRILTDQGRSSATPSREVASTSDVASFETLFAQQPRFQKIDSLSWLAQNALSAYQATQSLSADNPRNQLIGVDVFA</sequence>
<dbReference type="OrthoDB" id="6106549at2"/>
<gene>
    <name evidence="2" type="ORF">FJM67_07470</name>
</gene>
<comment type="caution">
    <text evidence="2">The sequence shown here is derived from an EMBL/GenBank/DDBJ whole genome shotgun (WGS) entry which is preliminary data.</text>
</comment>
<dbReference type="Proteomes" id="UP000315901">
    <property type="component" value="Unassembled WGS sequence"/>
</dbReference>
<proteinExistence type="predicted"/>
<feature type="compositionally biased region" description="Polar residues" evidence="1">
    <location>
        <begin position="11"/>
        <end position="37"/>
    </location>
</feature>
<accession>A0A501WX68</accession>